<reference evidence="3" key="1">
    <citation type="submission" date="2022-10" db="EMBL/GenBank/DDBJ databases">
        <title>Rhodococcus sp.75.</title>
        <authorList>
            <person name="Sun M."/>
        </authorList>
    </citation>
    <scope>NUCLEOTIDE SEQUENCE</scope>
    <source>
        <strain evidence="3">75</strain>
    </source>
</reference>
<feature type="domain" description="Isochorismatase-like" evidence="2">
    <location>
        <begin position="23"/>
        <end position="199"/>
    </location>
</feature>
<organism evidence="3 4">
    <name type="scientific">Rhodococcus antarcticus</name>
    <dbReference type="NCBI Taxonomy" id="2987751"/>
    <lineage>
        <taxon>Bacteria</taxon>
        <taxon>Bacillati</taxon>
        <taxon>Actinomycetota</taxon>
        <taxon>Actinomycetes</taxon>
        <taxon>Mycobacteriales</taxon>
        <taxon>Nocardiaceae</taxon>
        <taxon>Rhodococcus</taxon>
    </lineage>
</organism>
<evidence type="ECO:0000256" key="1">
    <source>
        <dbReference type="ARBA" id="ARBA00022801"/>
    </source>
</evidence>
<dbReference type="InterPro" id="IPR036380">
    <property type="entry name" value="Isochorismatase-like_sf"/>
</dbReference>
<sequence>MDVSGADVSGPFGARLGWGRAPALLLVDVVNAYVTPGSPLDLGATGPPVVAACAQLLEAARGACIPVVHTRVGYTAGMADAGHFGRKVPALAVFAAGAPGGLGGVPPELEARPDEPVLVKQHASAFFGTSLAATLTSLRVDTVVVAGFSTSGCVRASATDAVQHGFAPLVVREACGDRTAALHEANLHDLDAKYADVVSLLDALTHLRGEDPRG</sequence>
<evidence type="ECO:0000259" key="2">
    <source>
        <dbReference type="Pfam" id="PF00857"/>
    </source>
</evidence>
<dbReference type="Pfam" id="PF00857">
    <property type="entry name" value="Isochorismatase"/>
    <property type="match status" value="1"/>
</dbReference>
<gene>
    <name evidence="3" type="ORF">RHODO2019_14070</name>
</gene>
<keyword evidence="4" id="KW-1185">Reference proteome</keyword>
<dbReference type="SUPFAM" id="SSF52499">
    <property type="entry name" value="Isochorismatase-like hydrolases"/>
    <property type="match status" value="1"/>
</dbReference>
<evidence type="ECO:0000313" key="3">
    <source>
        <dbReference type="EMBL" id="UZJ26684.1"/>
    </source>
</evidence>
<keyword evidence="1" id="KW-0378">Hydrolase</keyword>
<dbReference type="InterPro" id="IPR000868">
    <property type="entry name" value="Isochorismatase-like_dom"/>
</dbReference>
<dbReference type="Gene3D" id="3.40.50.850">
    <property type="entry name" value="Isochorismatase-like"/>
    <property type="match status" value="1"/>
</dbReference>
<protein>
    <submittedName>
        <fullName evidence="3">Isochorismatase family protein</fullName>
    </submittedName>
</protein>
<dbReference type="EMBL" id="CP110615">
    <property type="protein sequence ID" value="UZJ26684.1"/>
    <property type="molecule type" value="Genomic_DNA"/>
</dbReference>
<accession>A0ABY6P4S7</accession>
<proteinExistence type="predicted"/>
<dbReference type="PANTHER" id="PTHR43540:SF1">
    <property type="entry name" value="ISOCHORISMATASE HYDROLASE"/>
    <property type="match status" value="1"/>
</dbReference>
<name>A0ABY6P4S7_9NOCA</name>
<dbReference type="Proteomes" id="UP001164965">
    <property type="component" value="Chromosome"/>
</dbReference>
<dbReference type="PANTHER" id="PTHR43540">
    <property type="entry name" value="PEROXYUREIDOACRYLATE/UREIDOACRYLATE AMIDOHYDROLASE-RELATED"/>
    <property type="match status" value="1"/>
</dbReference>
<evidence type="ECO:0000313" key="4">
    <source>
        <dbReference type="Proteomes" id="UP001164965"/>
    </source>
</evidence>
<dbReference type="InterPro" id="IPR050272">
    <property type="entry name" value="Isochorismatase-like_hydrls"/>
</dbReference>